<dbReference type="EMBL" id="VJMH01005114">
    <property type="protein sequence ID" value="KAF0700695.1"/>
    <property type="molecule type" value="Genomic_DNA"/>
</dbReference>
<proteinExistence type="inferred from homology"/>
<reference evidence="6 7" key="1">
    <citation type="submission" date="2019-03" db="EMBL/GenBank/DDBJ databases">
        <authorList>
            <person name="Gaulin E."/>
            <person name="Dumas B."/>
        </authorList>
    </citation>
    <scope>NUCLEOTIDE SEQUENCE [LARGE SCALE GENOMIC DNA]</scope>
    <source>
        <strain evidence="6">CBS 568.67</strain>
    </source>
</reference>
<dbReference type="OrthoDB" id="61042at2759"/>
<accession>A0A485KL85</accession>
<dbReference type="InterPro" id="IPR029062">
    <property type="entry name" value="Class_I_gatase-like"/>
</dbReference>
<dbReference type="Proteomes" id="UP000332933">
    <property type="component" value="Unassembled WGS sequence"/>
</dbReference>
<dbReference type="Pfam" id="PF03575">
    <property type="entry name" value="Peptidase_S51"/>
    <property type="match status" value="1"/>
</dbReference>
<dbReference type="PANTHER" id="PTHR20842:SF0">
    <property type="entry name" value="ALPHA-ASPARTYL DIPEPTIDASE"/>
    <property type="match status" value="1"/>
</dbReference>
<keyword evidence="2" id="KW-0645">Protease</keyword>
<dbReference type="AlphaFoldDB" id="A0A485KL85"/>
<reference evidence="5" key="2">
    <citation type="submission" date="2019-06" db="EMBL/GenBank/DDBJ databases">
        <title>Genomics analysis of Aphanomyces spp. identifies a new class of oomycete effector associated with host adaptation.</title>
        <authorList>
            <person name="Gaulin E."/>
        </authorList>
    </citation>
    <scope>NUCLEOTIDE SEQUENCE</scope>
    <source>
        <strain evidence="5">CBS 578.67</strain>
    </source>
</reference>
<evidence type="ECO:0000313" key="6">
    <source>
        <dbReference type="EMBL" id="VFT85635.1"/>
    </source>
</evidence>
<evidence type="ECO:0000313" key="7">
    <source>
        <dbReference type="Proteomes" id="UP000332933"/>
    </source>
</evidence>
<evidence type="ECO:0000313" key="5">
    <source>
        <dbReference type="EMBL" id="KAF0700695.1"/>
    </source>
</evidence>
<dbReference type="EMBL" id="CAADRA010005135">
    <property type="protein sequence ID" value="VFT85635.1"/>
    <property type="molecule type" value="Genomic_DNA"/>
</dbReference>
<dbReference type="SUPFAM" id="SSF52317">
    <property type="entry name" value="Class I glutamine amidotransferase-like"/>
    <property type="match status" value="1"/>
</dbReference>
<evidence type="ECO:0000256" key="2">
    <source>
        <dbReference type="ARBA" id="ARBA00022670"/>
    </source>
</evidence>
<dbReference type="Gene3D" id="3.40.50.880">
    <property type="match status" value="1"/>
</dbReference>
<keyword evidence="4" id="KW-0720">Serine protease</keyword>
<keyword evidence="7" id="KW-1185">Reference proteome</keyword>
<dbReference type="PANTHER" id="PTHR20842">
    <property type="entry name" value="PROTEASE S51 ALPHA-ASPARTYL DIPEPTIDASE"/>
    <property type="match status" value="1"/>
</dbReference>
<evidence type="ECO:0000256" key="4">
    <source>
        <dbReference type="ARBA" id="ARBA00022825"/>
    </source>
</evidence>
<comment type="similarity">
    <text evidence="1">Belongs to the peptidase S51 family.</text>
</comment>
<dbReference type="CDD" id="cd03146">
    <property type="entry name" value="GAT1_Peptidase_E"/>
    <property type="match status" value="1"/>
</dbReference>
<organism evidence="6 7">
    <name type="scientific">Aphanomyces stellatus</name>
    <dbReference type="NCBI Taxonomy" id="120398"/>
    <lineage>
        <taxon>Eukaryota</taxon>
        <taxon>Sar</taxon>
        <taxon>Stramenopiles</taxon>
        <taxon>Oomycota</taxon>
        <taxon>Saprolegniomycetes</taxon>
        <taxon>Saprolegniales</taxon>
        <taxon>Verrucalvaceae</taxon>
        <taxon>Aphanomyces</taxon>
    </lineage>
</organism>
<dbReference type="GO" id="GO:0008236">
    <property type="term" value="F:serine-type peptidase activity"/>
    <property type="evidence" value="ECO:0007669"/>
    <property type="project" value="UniProtKB-KW"/>
</dbReference>
<evidence type="ECO:0000256" key="1">
    <source>
        <dbReference type="ARBA" id="ARBA00006534"/>
    </source>
</evidence>
<protein>
    <submittedName>
        <fullName evidence="6">Aste57867_8749 protein</fullName>
    </submittedName>
</protein>
<sequence>MDQVGEKAKGGRPRDPVWNEFEIVNDPQKKRLCACVWCRQEMKSEPKRMLLHLTSKCVGVDFETKQKYLVRSNEGKARSSKDDPMAAAAANHRITKISTQTSRKIVLAGGNFNSAFIHFMATLTGKPRPRICFLPTASADRESTILKFYQNCAALEVEPYVQLSFVSSLRDHQGFDEVLLSMDAIVCSGGNTLNQQAIWRAQGIDIILRQAWERGIVLGGASAGSLCWFEEGPSDSRPKDFSIVKCLGFLQGSHCPHYGEPDRRSFYHKLIYSGEMKPGYACDNDAGIYFEDFSVKNIVSARADAKVYYVSVADGKLSELELPTTHYIK</sequence>
<name>A0A485KL85_9STRA</name>
<evidence type="ECO:0000256" key="3">
    <source>
        <dbReference type="ARBA" id="ARBA00022801"/>
    </source>
</evidence>
<dbReference type="InterPro" id="IPR005320">
    <property type="entry name" value="Peptidase_S51"/>
</dbReference>
<dbReference type="GO" id="GO:0006508">
    <property type="term" value="P:proteolysis"/>
    <property type="evidence" value="ECO:0007669"/>
    <property type="project" value="UniProtKB-KW"/>
</dbReference>
<gene>
    <name evidence="6" type="primary">Aste57867_8749</name>
    <name evidence="5" type="ORF">As57867_008715</name>
    <name evidence="6" type="ORF">ASTE57867_8749</name>
</gene>
<keyword evidence="3" id="KW-0378">Hydrolase</keyword>